<sequence length="341" mass="38041">MTDFGGWEMPVEYEGIIKEHRNVRKNCGLFDVSHMGEIFLTGERAAECADYLLTNSIADMSAGSVVYSPMCYEHGGVVDDLMIYRMAEDELLLVVNAANREKDFEWIKEKSFTDVEVDDRTEEYALLALQGPAAEEVLNSQADCELGEIDPFQFSQGKIAGVDTIISRTGYTGEDGFELYFAAKEADNVWQRIMESGKSHDIQPTGLGARDTLRLEKTLCLYGHELSEEIHPLMANLSWTVDFDGGDFIGREALVEIREEGYDKELAGFIVRERGIARNGYAVLSGDKEIGEVTSGSYSPSLEENIGLAYIDKEYSEVGREIEIEVRGRSLAAEIVKTPFI</sequence>
<feature type="domain" description="GCVT N-terminal" evidence="9">
    <location>
        <begin position="1"/>
        <end position="244"/>
    </location>
</feature>
<evidence type="ECO:0000256" key="8">
    <source>
        <dbReference type="PIRSR" id="PIRSR006487-1"/>
    </source>
</evidence>
<dbReference type="Gene3D" id="4.10.1250.10">
    <property type="entry name" value="Aminomethyltransferase fragment"/>
    <property type="match status" value="1"/>
</dbReference>
<dbReference type="FunFam" id="2.40.30.110:FF:000003">
    <property type="entry name" value="Aminomethyltransferase"/>
    <property type="match status" value="1"/>
</dbReference>
<dbReference type="EC" id="2.1.2.10" evidence="2 7"/>
<evidence type="ECO:0000256" key="5">
    <source>
        <dbReference type="ARBA" id="ARBA00031395"/>
    </source>
</evidence>
<dbReference type="SUPFAM" id="SSF103025">
    <property type="entry name" value="Folate-binding domain"/>
    <property type="match status" value="1"/>
</dbReference>
<dbReference type="GO" id="GO:0005829">
    <property type="term" value="C:cytosol"/>
    <property type="evidence" value="ECO:0007669"/>
    <property type="project" value="TreeGrafter"/>
</dbReference>
<dbReference type="InterPro" id="IPR013977">
    <property type="entry name" value="GcvT_C"/>
</dbReference>
<dbReference type="Proteomes" id="UP000199476">
    <property type="component" value="Unassembled WGS sequence"/>
</dbReference>
<dbReference type="GO" id="GO:0032259">
    <property type="term" value="P:methylation"/>
    <property type="evidence" value="ECO:0007669"/>
    <property type="project" value="UniProtKB-KW"/>
</dbReference>
<dbReference type="GO" id="GO:0005960">
    <property type="term" value="C:glycine cleavage complex"/>
    <property type="evidence" value="ECO:0007669"/>
    <property type="project" value="InterPro"/>
</dbReference>
<keyword evidence="12" id="KW-1185">Reference proteome</keyword>
<evidence type="ECO:0000256" key="3">
    <source>
        <dbReference type="ARBA" id="ARBA00022576"/>
    </source>
</evidence>
<dbReference type="STRING" id="321763.SAMN04488692_11548"/>
<dbReference type="NCBIfam" id="NF001567">
    <property type="entry name" value="PRK00389.1"/>
    <property type="match status" value="1"/>
</dbReference>
<dbReference type="HAMAP" id="MF_00259">
    <property type="entry name" value="GcvT"/>
    <property type="match status" value="1"/>
</dbReference>
<dbReference type="FunFam" id="4.10.1250.10:FF:000001">
    <property type="entry name" value="Aminomethyltransferase"/>
    <property type="match status" value="1"/>
</dbReference>
<dbReference type="EMBL" id="FNGO01000015">
    <property type="protein sequence ID" value="SDM06021.1"/>
    <property type="molecule type" value="Genomic_DNA"/>
</dbReference>
<organism evidence="11 12">
    <name type="scientific">Halarsenatibacter silvermanii</name>
    <dbReference type="NCBI Taxonomy" id="321763"/>
    <lineage>
        <taxon>Bacteria</taxon>
        <taxon>Bacillati</taxon>
        <taxon>Bacillota</taxon>
        <taxon>Clostridia</taxon>
        <taxon>Halanaerobiales</taxon>
        <taxon>Halarsenatibacteraceae</taxon>
        <taxon>Halarsenatibacter</taxon>
    </lineage>
</organism>
<dbReference type="FunFam" id="3.30.70.1400:FF:000001">
    <property type="entry name" value="Aminomethyltransferase"/>
    <property type="match status" value="1"/>
</dbReference>
<keyword evidence="3 7" id="KW-0032">Aminotransferase</keyword>
<evidence type="ECO:0000259" key="10">
    <source>
        <dbReference type="Pfam" id="PF08669"/>
    </source>
</evidence>
<dbReference type="SUPFAM" id="SSF101790">
    <property type="entry name" value="Aminomethyltransferase beta-barrel domain"/>
    <property type="match status" value="1"/>
</dbReference>
<dbReference type="InterPro" id="IPR006223">
    <property type="entry name" value="GcvT"/>
</dbReference>
<evidence type="ECO:0000256" key="1">
    <source>
        <dbReference type="ARBA" id="ARBA00008609"/>
    </source>
</evidence>
<dbReference type="Gene3D" id="3.30.70.1400">
    <property type="entry name" value="Aminomethyltransferase beta-barrel domains"/>
    <property type="match status" value="1"/>
</dbReference>
<dbReference type="AlphaFoldDB" id="A0A1G9Q5J6"/>
<name>A0A1G9Q5J6_9FIRM</name>
<dbReference type="InterPro" id="IPR027266">
    <property type="entry name" value="TrmE/GcvT-like"/>
</dbReference>
<comment type="function">
    <text evidence="7">The glycine cleavage system catalyzes the degradation of glycine.</text>
</comment>
<dbReference type="Pfam" id="PF01571">
    <property type="entry name" value="GCV_T"/>
    <property type="match status" value="1"/>
</dbReference>
<evidence type="ECO:0000256" key="4">
    <source>
        <dbReference type="ARBA" id="ARBA00022679"/>
    </source>
</evidence>
<evidence type="ECO:0000256" key="7">
    <source>
        <dbReference type="HAMAP-Rule" id="MF_00259"/>
    </source>
</evidence>
<evidence type="ECO:0000256" key="6">
    <source>
        <dbReference type="ARBA" id="ARBA00047665"/>
    </source>
</evidence>
<dbReference type="PANTHER" id="PTHR43757:SF2">
    <property type="entry name" value="AMINOMETHYLTRANSFERASE, MITOCHONDRIAL"/>
    <property type="match status" value="1"/>
</dbReference>
<dbReference type="GO" id="GO:0019464">
    <property type="term" value="P:glycine decarboxylation via glycine cleavage system"/>
    <property type="evidence" value="ECO:0007669"/>
    <property type="project" value="UniProtKB-UniRule"/>
</dbReference>
<dbReference type="GO" id="GO:0004047">
    <property type="term" value="F:aminomethyltransferase activity"/>
    <property type="evidence" value="ECO:0007669"/>
    <property type="project" value="UniProtKB-UniRule"/>
</dbReference>
<dbReference type="PANTHER" id="PTHR43757">
    <property type="entry name" value="AMINOMETHYLTRANSFERASE"/>
    <property type="match status" value="1"/>
</dbReference>
<dbReference type="NCBIfam" id="TIGR00528">
    <property type="entry name" value="gcvT"/>
    <property type="match status" value="1"/>
</dbReference>
<dbReference type="PIRSF" id="PIRSF006487">
    <property type="entry name" value="GcvT"/>
    <property type="match status" value="1"/>
</dbReference>
<reference evidence="11 12" key="1">
    <citation type="submission" date="2016-10" db="EMBL/GenBank/DDBJ databases">
        <authorList>
            <person name="de Groot N.N."/>
        </authorList>
    </citation>
    <scope>NUCLEOTIDE SEQUENCE [LARGE SCALE GENOMIC DNA]</scope>
    <source>
        <strain evidence="11 12">SLAS-1</strain>
    </source>
</reference>
<comment type="similarity">
    <text evidence="1 7">Belongs to the GcvT family.</text>
</comment>
<dbReference type="InterPro" id="IPR022903">
    <property type="entry name" value="GcvT_bac"/>
</dbReference>
<dbReference type="Gene3D" id="2.40.30.110">
    <property type="entry name" value="Aminomethyltransferase beta-barrel domains"/>
    <property type="match status" value="1"/>
</dbReference>
<dbReference type="InterPro" id="IPR006222">
    <property type="entry name" value="GCVT_N"/>
</dbReference>
<evidence type="ECO:0000313" key="12">
    <source>
        <dbReference type="Proteomes" id="UP000199476"/>
    </source>
</evidence>
<accession>A0A1G9Q5J6</accession>
<protein>
    <recommendedName>
        <fullName evidence="2 7">Aminomethyltransferase</fullName>
        <ecNumber evidence="2 7">2.1.2.10</ecNumber>
    </recommendedName>
    <alternativeName>
        <fullName evidence="5 7">Glycine cleavage system T protein</fullName>
    </alternativeName>
</protein>
<dbReference type="GO" id="GO:0008483">
    <property type="term" value="F:transaminase activity"/>
    <property type="evidence" value="ECO:0007669"/>
    <property type="project" value="UniProtKB-KW"/>
</dbReference>
<evidence type="ECO:0000259" key="9">
    <source>
        <dbReference type="Pfam" id="PF01571"/>
    </source>
</evidence>
<dbReference type="InterPro" id="IPR028896">
    <property type="entry name" value="GcvT/YgfZ/DmdA"/>
</dbReference>
<feature type="domain" description="Aminomethyltransferase C-terminal" evidence="10">
    <location>
        <begin position="264"/>
        <end position="340"/>
    </location>
</feature>
<dbReference type="Pfam" id="PF08669">
    <property type="entry name" value="GCV_T_C"/>
    <property type="match status" value="1"/>
</dbReference>
<feature type="binding site" evidence="8">
    <location>
        <position position="178"/>
    </location>
    <ligand>
        <name>substrate</name>
    </ligand>
</feature>
<evidence type="ECO:0000313" key="11">
    <source>
        <dbReference type="EMBL" id="SDM06021.1"/>
    </source>
</evidence>
<keyword evidence="4 7" id="KW-0808">Transferase</keyword>
<gene>
    <name evidence="7" type="primary">gcvT</name>
    <name evidence="11" type="ORF">SAMN04488692_11548</name>
</gene>
<comment type="subunit">
    <text evidence="7">The glycine cleavage system is composed of four proteins: P, T, L and H.</text>
</comment>
<comment type="catalytic activity">
    <reaction evidence="6 7">
        <text>N(6)-[(R)-S(8)-aminomethyldihydrolipoyl]-L-lysyl-[protein] + (6S)-5,6,7,8-tetrahydrofolate = N(6)-[(R)-dihydrolipoyl]-L-lysyl-[protein] + (6R)-5,10-methylene-5,6,7,8-tetrahydrofolate + NH4(+)</text>
        <dbReference type="Rhea" id="RHEA:16945"/>
        <dbReference type="Rhea" id="RHEA-COMP:10475"/>
        <dbReference type="Rhea" id="RHEA-COMP:10492"/>
        <dbReference type="ChEBI" id="CHEBI:15636"/>
        <dbReference type="ChEBI" id="CHEBI:28938"/>
        <dbReference type="ChEBI" id="CHEBI:57453"/>
        <dbReference type="ChEBI" id="CHEBI:83100"/>
        <dbReference type="ChEBI" id="CHEBI:83143"/>
        <dbReference type="EC" id="2.1.2.10"/>
    </reaction>
</comment>
<proteinExistence type="inferred from homology"/>
<dbReference type="Gene3D" id="3.30.1360.120">
    <property type="entry name" value="Probable tRNA modification gtpase trme, domain 1"/>
    <property type="match status" value="1"/>
</dbReference>
<keyword evidence="11" id="KW-0489">Methyltransferase</keyword>
<dbReference type="InterPro" id="IPR029043">
    <property type="entry name" value="GcvT/YgfZ_C"/>
</dbReference>
<dbReference type="GO" id="GO:0008168">
    <property type="term" value="F:methyltransferase activity"/>
    <property type="evidence" value="ECO:0007669"/>
    <property type="project" value="UniProtKB-KW"/>
</dbReference>
<evidence type="ECO:0000256" key="2">
    <source>
        <dbReference type="ARBA" id="ARBA00012616"/>
    </source>
</evidence>